<dbReference type="SUPFAM" id="SSF55347">
    <property type="entry name" value="Glyceraldehyde-3-phosphate dehydrogenase-like, C-terminal domain"/>
    <property type="match status" value="1"/>
</dbReference>
<dbReference type="Proteomes" id="UP000005798">
    <property type="component" value="Unassembled WGS sequence"/>
</dbReference>
<evidence type="ECO:0000259" key="2">
    <source>
        <dbReference type="Pfam" id="PF22725"/>
    </source>
</evidence>
<dbReference type="AlphaFoldDB" id="B0N253"/>
<sequence length="339" mass="38352">MVVSREEFNMKLGIIGSGMIVYDLLTFIDIIDEIELTAILGRKESQEKIETLINKHHIKKAYYDYDELLNDDEIDTIYVALPNHLHYEYTKKALLHNKHVICEKPFTSNVNELDELIALAKQQNCLLFEAITNQYLPTFKEIKEKISEIGKISIISSNYSQYSSRYNAFKRGEILPAFDVNKSGGALMDLNVYNIHFVVGLFGAPNKVEYFANIEKGIDTSGVAILEYPTFKAICIGAKDCGAPIISTIQGDQGCVKIDGPTSVLTDVQILRNGRDSEILPTGNYHRMYSEFKVFAECIDNNDFTTCNKMLEHSRIVMDVLTKARQSANIIFGCERDTK</sequence>
<dbReference type="HOGENOM" id="CLU_023194_7_0_9"/>
<evidence type="ECO:0000259" key="1">
    <source>
        <dbReference type="Pfam" id="PF01408"/>
    </source>
</evidence>
<feature type="domain" description="Gfo/Idh/MocA-like oxidoreductase N-terminal" evidence="1">
    <location>
        <begin position="11"/>
        <end position="128"/>
    </location>
</feature>
<feature type="domain" description="GFO/IDH/MocA-like oxidoreductase" evidence="2">
    <location>
        <begin position="144"/>
        <end position="230"/>
    </location>
</feature>
<accession>B0N253</accession>
<dbReference type="GO" id="GO:0000166">
    <property type="term" value="F:nucleotide binding"/>
    <property type="evidence" value="ECO:0007669"/>
    <property type="project" value="InterPro"/>
</dbReference>
<dbReference type="SUPFAM" id="SSF51735">
    <property type="entry name" value="NAD(P)-binding Rossmann-fold domains"/>
    <property type="match status" value="1"/>
</dbReference>
<dbReference type="EMBL" id="ABFX02000003">
    <property type="protein sequence ID" value="EDS19813.1"/>
    <property type="molecule type" value="Genomic_DNA"/>
</dbReference>
<organism evidence="3 4">
    <name type="scientific">Thomasclavelia ramosa DSM 1402</name>
    <dbReference type="NCBI Taxonomy" id="445974"/>
    <lineage>
        <taxon>Bacteria</taxon>
        <taxon>Bacillati</taxon>
        <taxon>Bacillota</taxon>
        <taxon>Erysipelotrichia</taxon>
        <taxon>Erysipelotrichales</taxon>
        <taxon>Coprobacillaceae</taxon>
        <taxon>Thomasclavelia</taxon>
    </lineage>
</organism>
<dbReference type="Pfam" id="PF22725">
    <property type="entry name" value="GFO_IDH_MocA_C3"/>
    <property type="match status" value="1"/>
</dbReference>
<reference evidence="3" key="2">
    <citation type="submission" date="2014-06" db="EMBL/GenBank/DDBJ databases">
        <title>Draft genome sequence of Clostridium ramosum(DSM 1402).</title>
        <authorList>
            <person name="Sudarsanam P."/>
            <person name="Ley R."/>
            <person name="Guruge J."/>
            <person name="Turnbaugh P.J."/>
            <person name="Mahowald M."/>
            <person name="Liep D."/>
            <person name="Gordon J."/>
        </authorList>
    </citation>
    <scope>NUCLEOTIDE SEQUENCE</scope>
    <source>
        <strain evidence="3">DSM 1402</strain>
    </source>
</reference>
<dbReference type="Pfam" id="PF01408">
    <property type="entry name" value="GFO_IDH_MocA"/>
    <property type="match status" value="1"/>
</dbReference>
<name>B0N253_9FIRM</name>
<gene>
    <name evidence="3" type="ORF">CLORAM_00689</name>
</gene>
<evidence type="ECO:0000313" key="3">
    <source>
        <dbReference type="EMBL" id="EDS19813.1"/>
    </source>
</evidence>
<comment type="caution">
    <text evidence="3">The sequence shown here is derived from an EMBL/GenBank/DDBJ whole genome shotgun (WGS) entry which is preliminary data.</text>
</comment>
<keyword evidence="4" id="KW-1185">Reference proteome</keyword>
<evidence type="ECO:0000313" key="4">
    <source>
        <dbReference type="Proteomes" id="UP000005798"/>
    </source>
</evidence>
<dbReference type="InterPro" id="IPR055170">
    <property type="entry name" value="GFO_IDH_MocA-like_dom"/>
</dbReference>
<reference evidence="3" key="1">
    <citation type="submission" date="2007-11" db="EMBL/GenBank/DDBJ databases">
        <authorList>
            <person name="Fulton L."/>
            <person name="Clifton S."/>
            <person name="Fulton B."/>
            <person name="Xu J."/>
            <person name="Minx P."/>
            <person name="Pepin K.H."/>
            <person name="Johnson M."/>
            <person name="Thiruvilangam P."/>
            <person name="Bhonagiri V."/>
            <person name="Nash W.E."/>
            <person name="Mardis E.R."/>
            <person name="Wilson R.K."/>
        </authorList>
    </citation>
    <scope>NUCLEOTIDE SEQUENCE [LARGE SCALE GENOMIC DNA]</scope>
    <source>
        <strain evidence="3">DSM 1402</strain>
    </source>
</reference>
<protein>
    <submittedName>
        <fullName evidence="3">Oxidoreductase, NAD-binding domain protein</fullName>
    </submittedName>
</protein>
<dbReference type="Gene3D" id="3.40.50.720">
    <property type="entry name" value="NAD(P)-binding Rossmann-like Domain"/>
    <property type="match status" value="1"/>
</dbReference>
<dbReference type="InterPro" id="IPR000683">
    <property type="entry name" value="Gfo/Idh/MocA-like_OxRdtase_N"/>
</dbReference>
<dbReference type="PANTHER" id="PTHR43054:SF1">
    <property type="entry name" value="SCYLLO-INOSITOL 2-DEHYDROGENASE (NADP(+)) IOLU"/>
    <property type="match status" value="1"/>
</dbReference>
<dbReference type="eggNOG" id="COG0673">
    <property type="taxonomic scope" value="Bacteria"/>
</dbReference>
<proteinExistence type="predicted"/>
<dbReference type="PANTHER" id="PTHR43054">
    <property type="match status" value="1"/>
</dbReference>
<dbReference type="Gene3D" id="3.30.360.10">
    <property type="entry name" value="Dihydrodipicolinate Reductase, domain 2"/>
    <property type="match status" value="1"/>
</dbReference>
<dbReference type="InterPro" id="IPR036291">
    <property type="entry name" value="NAD(P)-bd_dom_sf"/>
</dbReference>